<dbReference type="InterPro" id="IPR013830">
    <property type="entry name" value="SGNH_hydro"/>
</dbReference>
<accession>A0A5B9MEV9</accession>
<dbReference type="PANTHER" id="PTHR34407:SF1">
    <property type="entry name" value="SGNH HYDROLASE-TYPE ESTERASE DOMAIN-CONTAINING PROTEIN"/>
    <property type="match status" value="1"/>
</dbReference>
<dbReference type="Gene3D" id="2.60.120.260">
    <property type="entry name" value="Galactose-binding domain-like"/>
    <property type="match status" value="1"/>
</dbReference>
<dbReference type="Gene3D" id="3.40.50.1110">
    <property type="entry name" value="SGNH hydrolase"/>
    <property type="match status" value="1"/>
</dbReference>
<feature type="domain" description="SGNH hydrolase-type esterase" evidence="2">
    <location>
        <begin position="71"/>
        <end position="239"/>
    </location>
</feature>
<proteinExistence type="predicted"/>
<evidence type="ECO:0000256" key="1">
    <source>
        <dbReference type="SAM" id="MobiDB-lite"/>
    </source>
</evidence>
<reference evidence="3 4" key="1">
    <citation type="submission" date="2019-02" db="EMBL/GenBank/DDBJ databases">
        <title>Planctomycetal bacteria perform biofilm scaping via a novel small molecule.</title>
        <authorList>
            <person name="Jeske O."/>
            <person name="Boedeker C."/>
            <person name="Wiegand S."/>
            <person name="Breitling P."/>
            <person name="Kallscheuer N."/>
            <person name="Jogler M."/>
            <person name="Rohde M."/>
            <person name="Petersen J."/>
            <person name="Medema M.H."/>
            <person name="Surup F."/>
            <person name="Jogler C."/>
        </authorList>
    </citation>
    <scope>NUCLEOTIDE SEQUENCE [LARGE SCALE GENOMIC DNA]</scope>
    <source>
        <strain evidence="3 4">Mal15</strain>
    </source>
</reference>
<dbReference type="EMBL" id="CP036264">
    <property type="protein sequence ID" value="QEF97717.1"/>
    <property type="molecule type" value="Genomic_DNA"/>
</dbReference>
<dbReference type="PANTHER" id="PTHR34407">
    <property type="entry name" value="EXPRESSED PROTEIN"/>
    <property type="match status" value="1"/>
</dbReference>
<dbReference type="Pfam" id="PF13472">
    <property type="entry name" value="Lipase_GDSL_2"/>
    <property type="match status" value="1"/>
</dbReference>
<organism evidence="3 4">
    <name type="scientific">Stieleria maiorica</name>
    <dbReference type="NCBI Taxonomy" id="2795974"/>
    <lineage>
        <taxon>Bacteria</taxon>
        <taxon>Pseudomonadati</taxon>
        <taxon>Planctomycetota</taxon>
        <taxon>Planctomycetia</taxon>
        <taxon>Pirellulales</taxon>
        <taxon>Pirellulaceae</taxon>
        <taxon>Stieleria</taxon>
    </lineage>
</organism>
<dbReference type="RefSeq" id="WP_147867362.1">
    <property type="nucleotide sequence ID" value="NZ_CP036264.1"/>
</dbReference>
<dbReference type="Proteomes" id="UP000321353">
    <property type="component" value="Chromosome"/>
</dbReference>
<dbReference type="GO" id="GO:0016788">
    <property type="term" value="F:hydrolase activity, acting on ester bonds"/>
    <property type="evidence" value="ECO:0007669"/>
    <property type="project" value="UniProtKB-ARBA"/>
</dbReference>
<dbReference type="SUPFAM" id="SSF52266">
    <property type="entry name" value="SGNH hydrolase"/>
    <property type="match status" value="1"/>
</dbReference>
<keyword evidence="4" id="KW-1185">Reference proteome</keyword>
<name>A0A5B9MEV9_9BACT</name>
<sequence length="418" mass="45100">MNLSRSGRIACCLAALVWSAVTCRCEDTQPASGDSDTLPPAVAKAPAVTVRGDLYRSRQAFSATGTGRVAFIGGSITEMDGYRPMVMESLAARFPETEFEFTNAGISSTCSHTGAFRLPTDVLSAKPNLLFVEFAVNDDQDAGHSHDDAVRGMEGIIRAARTSLPDVDIVITHFVNPSMLQTVQEGELPTSIRAHETVAEHYDISTCNVAMELAQRIAAGKTTWAIYGGTHPKPAGNRIAADLIEDVFRQTKFSSADAKSGNRRRDLSRRLPPPIDPSSFDRGRFLARDAITMGPGWSYVEPSWKDIAGSFRERFAGRPLTVATVPGAELEVAFSGTAIGLFVLAGPDAGVVEFSIDDGDWQAAELFHGFSKGLHYPRTVVLKSALDDGPHRLKLRVSKKKNEASQGNAVRVLEFVAS</sequence>
<evidence type="ECO:0000313" key="4">
    <source>
        <dbReference type="Proteomes" id="UP000321353"/>
    </source>
</evidence>
<evidence type="ECO:0000313" key="3">
    <source>
        <dbReference type="EMBL" id="QEF97717.1"/>
    </source>
</evidence>
<gene>
    <name evidence="3" type="ORF">Mal15_17600</name>
</gene>
<feature type="region of interest" description="Disordered" evidence="1">
    <location>
        <begin position="255"/>
        <end position="280"/>
    </location>
</feature>
<evidence type="ECO:0000259" key="2">
    <source>
        <dbReference type="Pfam" id="PF13472"/>
    </source>
</evidence>
<protein>
    <recommendedName>
        <fullName evidence="2">SGNH hydrolase-type esterase domain-containing protein</fullName>
    </recommendedName>
</protein>
<dbReference type="AlphaFoldDB" id="A0A5B9MEV9"/>
<dbReference type="InterPro" id="IPR036514">
    <property type="entry name" value="SGNH_hydro_sf"/>
</dbReference>
<dbReference type="KEGG" id="smam:Mal15_17600"/>